<evidence type="ECO:0000313" key="2">
    <source>
        <dbReference type="EMBL" id="CAK0898879.1"/>
    </source>
</evidence>
<sequence>MLRRAPPWLSRGRGGSPRPTFLELHHSGRRETRVRGTRLGSRGLGLARLVHHAHGEARSVNWTRAPAASVPRQLDRHNPGRARPKAPATPSSGALESHDEDALRQRQGLRAARAAAPPPRAEDPGRRDWEKAHQCGARVAALSAAPVRPGSSSTPVLCRATSGGHLVVGRRNQNRIDKSDRRSACIGSAEFGSQVGRSV</sequence>
<gene>
    <name evidence="2" type="ORF">PCOR1329_LOCUS76546</name>
</gene>
<reference evidence="2" key="1">
    <citation type="submission" date="2023-10" db="EMBL/GenBank/DDBJ databases">
        <authorList>
            <person name="Chen Y."/>
            <person name="Shah S."/>
            <person name="Dougan E. K."/>
            <person name="Thang M."/>
            <person name="Chan C."/>
        </authorList>
    </citation>
    <scope>NUCLEOTIDE SEQUENCE [LARGE SCALE GENOMIC DNA]</scope>
</reference>
<evidence type="ECO:0000256" key="1">
    <source>
        <dbReference type="SAM" id="MobiDB-lite"/>
    </source>
</evidence>
<proteinExistence type="predicted"/>
<feature type="compositionally biased region" description="Low complexity" evidence="1">
    <location>
        <begin position="105"/>
        <end position="115"/>
    </location>
</feature>
<feature type="region of interest" description="Disordered" evidence="1">
    <location>
        <begin position="63"/>
        <end position="130"/>
    </location>
</feature>
<accession>A0ABN9XKC5</accession>
<dbReference type="Proteomes" id="UP001189429">
    <property type="component" value="Unassembled WGS sequence"/>
</dbReference>
<keyword evidence="3" id="KW-1185">Reference proteome</keyword>
<feature type="compositionally biased region" description="Basic and acidic residues" evidence="1">
    <location>
        <begin position="120"/>
        <end position="130"/>
    </location>
</feature>
<evidence type="ECO:0000313" key="3">
    <source>
        <dbReference type="Proteomes" id="UP001189429"/>
    </source>
</evidence>
<protein>
    <submittedName>
        <fullName evidence="2">Uncharacterized protein</fullName>
    </submittedName>
</protein>
<comment type="caution">
    <text evidence="2">The sequence shown here is derived from an EMBL/GenBank/DDBJ whole genome shotgun (WGS) entry which is preliminary data.</text>
</comment>
<organism evidence="2 3">
    <name type="scientific">Prorocentrum cordatum</name>
    <dbReference type="NCBI Taxonomy" id="2364126"/>
    <lineage>
        <taxon>Eukaryota</taxon>
        <taxon>Sar</taxon>
        <taxon>Alveolata</taxon>
        <taxon>Dinophyceae</taxon>
        <taxon>Prorocentrales</taxon>
        <taxon>Prorocentraceae</taxon>
        <taxon>Prorocentrum</taxon>
    </lineage>
</organism>
<feature type="region of interest" description="Disordered" evidence="1">
    <location>
        <begin position="1"/>
        <end position="22"/>
    </location>
</feature>
<dbReference type="EMBL" id="CAUYUJ010020516">
    <property type="protein sequence ID" value="CAK0898879.1"/>
    <property type="molecule type" value="Genomic_DNA"/>
</dbReference>
<name>A0ABN9XKC5_9DINO</name>